<sequence>MGFESLNSSVSSLLGQPGPIIKRTCSNSWYDRRSR</sequence>
<proteinExistence type="predicted"/>
<reference evidence="1" key="1">
    <citation type="journal article" date="1995" name="Phytopathology">
        <title>Molecular cloning, sequence analysis, and detection of banana bunchy top virus in Hawaii.</title>
        <authorList>
            <person name="Xie W.S."/>
            <person name="Hu J.S."/>
        </authorList>
    </citation>
    <scope>NUCLEOTIDE SEQUENCE</scope>
    <source>
        <strain evidence="1">Hawaiian</strain>
    </source>
</reference>
<dbReference type="EMBL" id="U18078">
    <property type="protein sequence ID" value="AAA57334.1"/>
    <property type="molecule type" value="Genomic_DNA"/>
</dbReference>
<name>Q65380_BBTV</name>
<protein>
    <submittedName>
        <fullName evidence="1">Uncharacterized protein</fullName>
    </submittedName>
</protein>
<accession>Q65380</accession>
<organism evidence="1">
    <name type="scientific">Banana bunchy top virus</name>
    <name type="common">BBTV</name>
    <dbReference type="NCBI Taxonomy" id="12585"/>
    <lineage>
        <taxon>Viruses</taxon>
        <taxon>Monodnaviria</taxon>
        <taxon>Shotokuvirae</taxon>
        <taxon>Cressdnaviricota</taxon>
        <taxon>Arfiviricetes</taxon>
        <taxon>Mulpavirales</taxon>
        <taxon>Nanoviridae</taxon>
        <taxon>Babuvirus</taxon>
        <taxon>Babuvirus musae</taxon>
    </lineage>
</organism>
<evidence type="ECO:0000313" key="1">
    <source>
        <dbReference type="EMBL" id="AAA57334.1"/>
    </source>
</evidence>
<organismHost>
    <name type="scientific">Musa</name>
    <dbReference type="NCBI Taxonomy" id="4640"/>
</organismHost>